<reference evidence="4 5" key="1">
    <citation type="submission" date="2019-02" db="EMBL/GenBank/DDBJ databases">
        <title>Genomic Encyclopedia of Type Strains, Phase IV (KMG-IV): sequencing the most valuable type-strain genomes for metagenomic binning, comparative biology and taxonomic classification.</title>
        <authorList>
            <person name="Goeker M."/>
        </authorList>
    </citation>
    <scope>NUCLEOTIDE SEQUENCE [LARGE SCALE GENOMIC DNA]</scope>
    <source>
        <strain evidence="4 5">DSM 105135</strain>
    </source>
</reference>
<sequence length="206" mass="22969">MAIQEVLERQYPGRRAQLKRDILSAALACFNDKGLEPTTIEDIRVRCDTSVGNIYHHFGNKDGLIAALYFCALDDQARQRTDYVKGTASAEARVAALVHAYLDWVTAEPELARFQFQARSAVAQGPNAAELADRNRQRNRQVREWLADPEQLGQLASVPMELLPSLIIGQAESYCRAWLSGRVQSPPDRFSEPLARAAWASIAACR</sequence>
<dbReference type="AlphaFoldDB" id="A0A4V2G3X6"/>
<organism evidence="4 5">
    <name type="scientific">Fluviicoccus keumensis</name>
    <dbReference type="NCBI Taxonomy" id="1435465"/>
    <lineage>
        <taxon>Bacteria</taxon>
        <taxon>Pseudomonadati</taxon>
        <taxon>Pseudomonadota</taxon>
        <taxon>Gammaproteobacteria</taxon>
        <taxon>Moraxellales</taxon>
        <taxon>Moraxellaceae</taxon>
        <taxon>Fluviicoccus</taxon>
    </lineage>
</organism>
<evidence type="ECO:0000259" key="3">
    <source>
        <dbReference type="PROSITE" id="PS50977"/>
    </source>
</evidence>
<dbReference type="RefSeq" id="WP_130414523.1">
    <property type="nucleotide sequence ID" value="NZ_SHKX01000013.1"/>
</dbReference>
<dbReference type="PANTHER" id="PTHR30055:SF187">
    <property type="entry name" value="TRANSCRIPTIONAL REGULATORY PROTEIN"/>
    <property type="match status" value="1"/>
</dbReference>
<comment type="caution">
    <text evidence="4">The sequence shown here is derived from an EMBL/GenBank/DDBJ whole genome shotgun (WGS) entry which is preliminary data.</text>
</comment>
<dbReference type="PANTHER" id="PTHR30055">
    <property type="entry name" value="HTH-TYPE TRANSCRIPTIONAL REGULATOR RUTR"/>
    <property type="match status" value="1"/>
</dbReference>
<dbReference type="OrthoDB" id="5816932at2"/>
<gene>
    <name evidence="4" type="ORF">EV700_2651</name>
</gene>
<dbReference type="PRINTS" id="PR00455">
    <property type="entry name" value="HTHTETR"/>
</dbReference>
<keyword evidence="5" id="KW-1185">Reference proteome</keyword>
<name>A0A4V2G3X6_9GAMM</name>
<dbReference type="SUPFAM" id="SSF46689">
    <property type="entry name" value="Homeodomain-like"/>
    <property type="match status" value="1"/>
</dbReference>
<feature type="DNA-binding region" description="H-T-H motif" evidence="2">
    <location>
        <begin position="39"/>
        <end position="58"/>
    </location>
</feature>
<dbReference type="GO" id="GO:0003700">
    <property type="term" value="F:DNA-binding transcription factor activity"/>
    <property type="evidence" value="ECO:0007669"/>
    <property type="project" value="TreeGrafter"/>
</dbReference>
<dbReference type="Gene3D" id="1.10.357.10">
    <property type="entry name" value="Tetracycline Repressor, domain 2"/>
    <property type="match status" value="1"/>
</dbReference>
<dbReference type="EMBL" id="SHKX01000013">
    <property type="protein sequence ID" value="RZU38716.1"/>
    <property type="molecule type" value="Genomic_DNA"/>
</dbReference>
<evidence type="ECO:0000313" key="4">
    <source>
        <dbReference type="EMBL" id="RZU38716.1"/>
    </source>
</evidence>
<feature type="domain" description="HTH tetR-type" evidence="3">
    <location>
        <begin position="16"/>
        <end position="76"/>
    </location>
</feature>
<dbReference type="Proteomes" id="UP000292423">
    <property type="component" value="Unassembled WGS sequence"/>
</dbReference>
<evidence type="ECO:0000256" key="1">
    <source>
        <dbReference type="ARBA" id="ARBA00023125"/>
    </source>
</evidence>
<dbReference type="GO" id="GO:0000976">
    <property type="term" value="F:transcription cis-regulatory region binding"/>
    <property type="evidence" value="ECO:0007669"/>
    <property type="project" value="TreeGrafter"/>
</dbReference>
<dbReference type="InterPro" id="IPR009057">
    <property type="entry name" value="Homeodomain-like_sf"/>
</dbReference>
<dbReference type="InterPro" id="IPR050109">
    <property type="entry name" value="HTH-type_TetR-like_transc_reg"/>
</dbReference>
<dbReference type="Pfam" id="PF00440">
    <property type="entry name" value="TetR_N"/>
    <property type="match status" value="1"/>
</dbReference>
<keyword evidence="1 2" id="KW-0238">DNA-binding</keyword>
<evidence type="ECO:0000313" key="5">
    <source>
        <dbReference type="Proteomes" id="UP000292423"/>
    </source>
</evidence>
<evidence type="ECO:0000256" key="2">
    <source>
        <dbReference type="PROSITE-ProRule" id="PRU00335"/>
    </source>
</evidence>
<dbReference type="SUPFAM" id="SSF48498">
    <property type="entry name" value="Tetracyclin repressor-like, C-terminal domain"/>
    <property type="match status" value="1"/>
</dbReference>
<dbReference type="PROSITE" id="PS50977">
    <property type="entry name" value="HTH_TETR_2"/>
    <property type="match status" value="1"/>
</dbReference>
<dbReference type="InterPro" id="IPR036271">
    <property type="entry name" value="Tet_transcr_reg_TetR-rel_C_sf"/>
</dbReference>
<accession>A0A4V2G3X6</accession>
<proteinExistence type="predicted"/>
<dbReference type="InterPro" id="IPR001647">
    <property type="entry name" value="HTH_TetR"/>
</dbReference>
<protein>
    <submittedName>
        <fullName evidence="4">TetR family transcriptional regulator</fullName>
    </submittedName>
</protein>